<dbReference type="AlphaFoldDB" id="E0VSW5"/>
<dbReference type="GeneID" id="8234589"/>
<dbReference type="CTD" id="8234589"/>
<dbReference type="GO" id="GO:0102965">
    <property type="term" value="F:alcohol-forming long-chain fatty acyl-CoA reductase activity"/>
    <property type="evidence" value="ECO:0007669"/>
    <property type="project" value="UniProtKB-EC"/>
</dbReference>
<dbReference type="KEGG" id="phu:Phum_PHUM424180"/>
<dbReference type="PANTHER" id="PTHR11011">
    <property type="entry name" value="MALE STERILITY PROTEIN 2-RELATED"/>
    <property type="match status" value="1"/>
</dbReference>
<keyword evidence="5 10" id="KW-0521">NADP</keyword>
<accession>E0VSW5</accession>
<dbReference type="VEuPathDB" id="VectorBase:PHUM424180"/>
<protein>
    <recommendedName>
        <fullName evidence="10">Fatty acyl-CoA reductase</fullName>
        <ecNumber evidence="10">1.2.1.84</ecNumber>
    </recommendedName>
</protein>
<dbReference type="EnsemblMetazoa" id="PHUM424180-RA">
    <property type="protein sequence ID" value="PHUM424180-PA"/>
    <property type="gene ID" value="PHUM424180"/>
</dbReference>
<keyword evidence="8 10" id="KW-0472">Membrane</keyword>
<feature type="domain" description="Fatty acyl-CoA reductase C-terminal" evidence="11">
    <location>
        <begin position="388"/>
        <end position="463"/>
    </location>
</feature>
<evidence type="ECO:0000313" key="15">
    <source>
        <dbReference type="Proteomes" id="UP000009046"/>
    </source>
</evidence>
<dbReference type="eggNOG" id="KOG1221">
    <property type="taxonomic scope" value="Eukaryota"/>
</dbReference>
<dbReference type="EMBL" id="DS235758">
    <property type="protein sequence ID" value="EEB16471.1"/>
    <property type="molecule type" value="Genomic_DNA"/>
</dbReference>
<evidence type="ECO:0000256" key="2">
    <source>
        <dbReference type="ARBA" id="ARBA00005928"/>
    </source>
</evidence>
<dbReference type="Gene3D" id="3.40.50.720">
    <property type="entry name" value="NAD(P)-binding Rossmann-like Domain"/>
    <property type="match status" value="1"/>
</dbReference>
<dbReference type="EMBL" id="AAZO01005186">
    <property type="status" value="NOT_ANNOTATED_CDS"/>
    <property type="molecule type" value="Genomic_DNA"/>
</dbReference>
<evidence type="ECO:0000256" key="8">
    <source>
        <dbReference type="ARBA" id="ARBA00023136"/>
    </source>
</evidence>
<keyword evidence="7 10" id="KW-0443">Lipid metabolism</keyword>
<keyword evidence="6 10" id="KW-1133">Transmembrane helix</keyword>
<gene>
    <name evidence="14" type="primary">8234589</name>
    <name evidence="13" type="ORF">Phum_PHUM424180</name>
</gene>
<sequence length="505" mass="59258">MTVLEGQDIFVEDFIKQEELIKDSLQPSEIQKFYENSTILLTGATGFLGKILLEKLLRSCPKIKTIYVLLRCKKGKSIEKRMEEEFKEPIYEMLLRKYPNCMEKIKLINSDLSQDEILSPEDRKKLIKDVSIVIHCAATVRFDEKLRHAFKTNVNSTKYFLTMAKEMKNLKVFIHVSTAYSNCVLREIPEKVVKHKYNYKKMNDLINSIDDDLLDKITPQILDNWTNTYVFTKSIAEGTVQEYGKGLPVGIFRPSIVISTYREPLRNWVNNYYGPQGVVFGAGIGLLRTFLCDENNIADMVPVDMVCNAIIAMAWDVAQIKNENPNFEQLTWKDDVKDDNNSNDNDNDDLIVMNYVSSNKNPISWGKFLDLNYEFRHESYSKVMLWHSSLTLMKAYEKIHRFSKIIAYFCLNTWKFEEKATTNLWNKMSDKDKEIFFFNIEELDWNFYLRNYLKGLRVYLAKDDLSTLPEGRRKAKKLFIAHYTLVTLLYLLGLYILWRIYSIIF</sequence>
<dbReference type="SUPFAM" id="SSF51735">
    <property type="entry name" value="NAD(P)-binding Rossmann-fold domains"/>
    <property type="match status" value="1"/>
</dbReference>
<dbReference type="Proteomes" id="UP000009046">
    <property type="component" value="Unassembled WGS sequence"/>
</dbReference>
<keyword evidence="4 10" id="KW-0812">Transmembrane</keyword>
<dbReference type="InterPro" id="IPR033640">
    <property type="entry name" value="FAR_C"/>
</dbReference>
<dbReference type="Pfam" id="PF07993">
    <property type="entry name" value="NAD_binding_4"/>
    <property type="match status" value="1"/>
</dbReference>
<evidence type="ECO:0000313" key="13">
    <source>
        <dbReference type="EMBL" id="EEB16471.1"/>
    </source>
</evidence>
<evidence type="ECO:0000256" key="7">
    <source>
        <dbReference type="ARBA" id="ARBA00023098"/>
    </source>
</evidence>
<feature type="transmembrane region" description="Helical" evidence="10">
    <location>
        <begin position="478"/>
        <end position="498"/>
    </location>
</feature>
<dbReference type="GO" id="GO:0005777">
    <property type="term" value="C:peroxisome"/>
    <property type="evidence" value="ECO:0007669"/>
    <property type="project" value="TreeGrafter"/>
</dbReference>
<dbReference type="Pfam" id="PF03015">
    <property type="entry name" value="Sterile"/>
    <property type="match status" value="1"/>
</dbReference>
<dbReference type="InterPro" id="IPR026055">
    <property type="entry name" value="FAR"/>
</dbReference>
<dbReference type="GO" id="GO:0035336">
    <property type="term" value="P:long-chain fatty-acyl-CoA metabolic process"/>
    <property type="evidence" value="ECO:0007669"/>
    <property type="project" value="TreeGrafter"/>
</dbReference>
<dbReference type="PANTHER" id="PTHR11011:SF60">
    <property type="entry name" value="FATTY ACYL-COA REDUCTASE-RELATED"/>
    <property type="match status" value="1"/>
</dbReference>
<evidence type="ECO:0000256" key="6">
    <source>
        <dbReference type="ARBA" id="ARBA00022989"/>
    </source>
</evidence>
<proteinExistence type="inferred from homology"/>
<organism>
    <name type="scientific">Pediculus humanus subsp. corporis</name>
    <name type="common">Body louse</name>
    <dbReference type="NCBI Taxonomy" id="121224"/>
    <lineage>
        <taxon>Eukaryota</taxon>
        <taxon>Metazoa</taxon>
        <taxon>Ecdysozoa</taxon>
        <taxon>Arthropoda</taxon>
        <taxon>Hexapoda</taxon>
        <taxon>Insecta</taxon>
        <taxon>Pterygota</taxon>
        <taxon>Neoptera</taxon>
        <taxon>Paraneoptera</taxon>
        <taxon>Psocodea</taxon>
        <taxon>Troctomorpha</taxon>
        <taxon>Phthiraptera</taxon>
        <taxon>Anoplura</taxon>
        <taxon>Pediculidae</taxon>
        <taxon>Pediculus</taxon>
    </lineage>
</organism>
<dbReference type="InterPro" id="IPR036291">
    <property type="entry name" value="NAD(P)-bd_dom_sf"/>
</dbReference>
<comment type="catalytic activity">
    <reaction evidence="9 10">
        <text>a long-chain fatty acyl-CoA + 2 NADPH + 2 H(+) = a long-chain primary fatty alcohol + 2 NADP(+) + CoA</text>
        <dbReference type="Rhea" id="RHEA:52716"/>
        <dbReference type="ChEBI" id="CHEBI:15378"/>
        <dbReference type="ChEBI" id="CHEBI:57287"/>
        <dbReference type="ChEBI" id="CHEBI:57783"/>
        <dbReference type="ChEBI" id="CHEBI:58349"/>
        <dbReference type="ChEBI" id="CHEBI:77396"/>
        <dbReference type="ChEBI" id="CHEBI:83139"/>
        <dbReference type="EC" id="1.2.1.84"/>
    </reaction>
</comment>
<evidence type="ECO:0000256" key="9">
    <source>
        <dbReference type="ARBA" id="ARBA00052530"/>
    </source>
</evidence>
<dbReference type="EC" id="1.2.1.84" evidence="10"/>
<evidence type="ECO:0000313" key="14">
    <source>
        <dbReference type="EnsemblMetazoa" id="PHUM424180-PA"/>
    </source>
</evidence>
<evidence type="ECO:0000259" key="11">
    <source>
        <dbReference type="Pfam" id="PF03015"/>
    </source>
</evidence>
<dbReference type="FunFam" id="3.40.50.720:FF:000143">
    <property type="entry name" value="Fatty acyl-CoA reductase"/>
    <property type="match status" value="1"/>
</dbReference>
<dbReference type="InterPro" id="IPR013120">
    <property type="entry name" value="FAR_NAD-bd"/>
</dbReference>
<evidence type="ECO:0000256" key="4">
    <source>
        <dbReference type="ARBA" id="ARBA00022692"/>
    </source>
</evidence>
<evidence type="ECO:0000259" key="12">
    <source>
        <dbReference type="Pfam" id="PF07993"/>
    </source>
</evidence>
<keyword evidence="10" id="KW-0560">Oxidoreductase</keyword>
<dbReference type="InParanoid" id="E0VSW5"/>
<dbReference type="OrthoDB" id="429813at2759"/>
<reference evidence="14" key="3">
    <citation type="submission" date="2020-05" db="UniProtKB">
        <authorList>
            <consortium name="EnsemblMetazoa"/>
        </authorList>
    </citation>
    <scope>IDENTIFICATION</scope>
    <source>
        <strain evidence="14">USDA</strain>
    </source>
</reference>
<comment type="similarity">
    <text evidence="2 10">Belongs to the fatty acyl-CoA reductase family.</text>
</comment>
<dbReference type="GO" id="GO:0016020">
    <property type="term" value="C:membrane"/>
    <property type="evidence" value="ECO:0007669"/>
    <property type="project" value="UniProtKB-SubCell"/>
</dbReference>
<reference evidence="13" key="2">
    <citation type="submission" date="2007-04" db="EMBL/GenBank/DDBJ databases">
        <title>The genome of the human body louse.</title>
        <authorList>
            <consortium name="The Human Body Louse Genome Consortium"/>
            <person name="Kirkness E."/>
            <person name="Walenz B."/>
            <person name="Hass B."/>
            <person name="Bruggner R."/>
            <person name="Strausberg R."/>
        </authorList>
    </citation>
    <scope>NUCLEOTIDE SEQUENCE</scope>
    <source>
        <strain evidence="13">USDA</strain>
    </source>
</reference>
<evidence type="ECO:0000256" key="5">
    <source>
        <dbReference type="ARBA" id="ARBA00022857"/>
    </source>
</evidence>
<keyword evidence="15" id="KW-1185">Reference proteome</keyword>
<dbReference type="CDD" id="cd09071">
    <property type="entry name" value="FAR_C"/>
    <property type="match status" value="1"/>
</dbReference>
<dbReference type="GO" id="GO:0080019">
    <property type="term" value="F:alcohol-forming very long-chain fatty acyl-CoA reductase activity"/>
    <property type="evidence" value="ECO:0007669"/>
    <property type="project" value="InterPro"/>
</dbReference>
<evidence type="ECO:0000256" key="3">
    <source>
        <dbReference type="ARBA" id="ARBA00022516"/>
    </source>
</evidence>
<dbReference type="CDD" id="cd05236">
    <property type="entry name" value="FAR-N_SDR_e"/>
    <property type="match status" value="1"/>
</dbReference>
<comment type="function">
    <text evidence="10">Catalyzes the reduction of fatty acyl-CoA to fatty alcohols.</text>
</comment>
<dbReference type="OMA" id="TWEMFMK"/>
<reference evidence="13" key="1">
    <citation type="submission" date="2007-04" db="EMBL/GenBank/DDBJ databases">
        <title>Annotation of Pediculus humanus corporis strain USDA.</title>
        <authorList>
            <person name="Kirkness E."/>
            <person name="Hannick L."/>
            <person name="Hass B."/>
            <person name="Bruggner R."/>
            <person name="Lawson D."/>
            <person name="Bidwell S."/>
            <person name="Joardar V."/>
            <person name="Caler E."/>
            <person name="Walenz B."/>
            <person name="Inman J."/>
            <person name="Schobel S."/>
            <person name="Galinsky K."/>
            <person name="Amedeo P."/>
            <person name="Strausberg R."/>
        </authorList>
    </citation>
    <scope>NUCLEOTIDE SEQUENCE</scope>
    <source>
        <strain evidence="13">USDA</strain>
    </source>
</reference>
<keyword evidence="3 10" id="KW-0444">Lipid biosynthesis</keyword>
<dbReference type="RefSeq" id="XP_002429209.1">
    <property type="nucleotide sequence ID" value="XM_002429164.1"/>
</dbReference>
<evidence type="ECO:0000256" key="10">
    <source>
        <dbReference type="RuleBase" id="RU363097"/>
    </source>
</evidence>
<evidence type="ECO:0000256" key="1">
    <source>
        <dbReference type="ARBA" id="ARBA00004141"/>
    </source>
</evidence>
<feature type="domain" description="Thioester reductase (TE)" evidence="12">
    <location>
        <begin position="41"/>
        <end position="310"/>
    </location>
</feature>
<name>E0VSW5_PEDHC</name>
<comment type="subcellular location">
    <subcellularLocation>
        <location evidence="1">Membrane</location>
        <topology evidence="1">Multi-pass membrane protein</topology>
    </subcellularLocation>
</comment>
<dbReference type="HOGENOM" id="CLU_024661_0_2_1"/>